<dbReference type="InterPro" id="IPR005025">
    <property type="entry name" value="FMN_Rdtase-like_dom"/>
</dbReference>
<gene>
    <name evidence="2" type="ORF">SAMN06265795_11097</name>
</gene>
<dbReference type="EMBL" id="FZOT01000010">
    <property type="protein sequence ID" value="SNS96471.1"/>
    <property type="molecule type" value="Genomic_DNA"/>
</dbReference>
<evidence type="ECO:0000259" key="1">
    <source>
        <dbReference type="Pfam" id="PF03358"/>
    </source>
</evidence>
<organism evidence="2 3">
    <name type="scientific">Noviherbaspirillum humi</name>
    <dbReference type="NCBI Taxonomy" id="1688639"/>
    <lineage>
        <taxon>Bacteria</taxon>
        <taxon>Pseudomonadati</taxon>
        <taxon>Pseudomonadota</taxon>
        <taxon>Betaproteobacteria</taxon>
        <taxon>Burkholderiales</taxon>
        <taxon>Oxalobacteraceae</taxon>
        <taxon>Noviherbaspirillum</taxon>
    </lineage>
</organism>
<dbReference type="PANTHER" id="PTHR30543:SF21">
    <property type="entry name" value="NAD(P)H-DEPENDENT FMN REDUCTASE LOT6"/>
    <property type="match status" value="1"/>
</dbReference>
<dbReference type="PANTHER" id="PTHR30543">
    <property type="entry name" value="CHROMATE REDUCTASE"/>
    <property type="match status" value="1"/>
</dbReference>
<sequence>MKIGVVVGSPRKQSFSRKLANAIGELVPAGMQMEIIPIDNLPFYNQDLEDAGESPATWLEFRDRLRACDGILFVTPEYNRGVPAMLKNAIDVGSRPYGKAAWGGKPAAVVSISQGPMGGFGANHALRQSLVFLNMPCMQQPEAYIGGVANLFDAEGKLTVDSTREFLTKFANAVAGWVQLHAAKQAA</sequence>
<keyword evidence="3" id="KW-1185">Reference proteome</keyword>
<name>A0A239ISC3_9BURK</name>
<protein>
    <submittedName>
        <fullName evidence="2">Chromate reductase</fullName>
    </submittedName>
</protein>
<reference evidence="2 3" key="1">
    <citation type="submission" date="2017-06" db="EMBL/GenBank/DDBJ databases">
        <authorList>
            <person name="Kim H.J."/>
            <person name="Triplett B.A."/>
        </authorList>
    </citation>
    <scope>NUCLEOTIDE SEQUENCE [LARGE SCALE GENOMIC DNA]</scope>
    <source>
        <strain evidence="2 3">U15</strain>
    </source>
</reference>
<dbReference type="InterPro" id="IPR029039">
    <property type="entry name" value="Flavoprotein-like_sf"/>
</dbReference>
<evidence type="ECO:0000313" key="2">
    <source>
        <dbReference type="EMBL" id="SNS96471.1"/>
    </source>
</evidence>
<evidence type="ECO:0000313" key="3">
    <source>
        <dbReference type="Proteomes" id="UP000198284"/>
    </source>
</evidence>
<dbReference type="GO" id="GO:0016491">
    <property type="term" value="F:oxidoreductase activity"/>
    <property type="evidence" value="ECO:0007669"/>
    <property type="project" value="InterPro"/>
</dbReference>
<dbReference type="OrthoDB" id="9812295at2"/>
<dbReference type="Pfam" id="PF03358">
    <property type="entry name" value="FMN_red"/>
    <property type="match status" value="1"/>
</dbReference>
<dbReference type="SUPFAM" id="SSF52218">
    <property type="entry name" value="Flavoproteins"/>
    <property type="match status" value="1"/>
</dbReference>
<dbReference type="RefSeq" id="WP_089400161.1">
    <property type="nucleotide sequence ID" value="NZ_FZOT01000010.1"/>
</dbReference>
<dbReference type="AlphaFoldDB" id="A0A239ISC3"/>
<accession>A0A239ISC3</accession>
<dbReference type="GO" id="GO:0005829">
    <property type="term" value="C:cytosol"/>
    <property type="evidence" value="ECO:0007669"/>
    <property type="project" value="TreeGrafter"/>
</dbReference>
<proteinExistence type="predicted"/>
<dbReference type="Gene3D" id="3.40.50.360">
    <property type="match status" value="1"/>
</dbReference>
<dbReference type="GO" id="GO:0010181">
    <property type="term" value="F:FMN binding"/>
    <property type="evidence" value="ECO:0007669"/>
    <property type="project" value="TreeGrafter"/>
</dbReference>
<dbReference type="InterPro" id="IPR050712">
    <property type="entry name" value="NAD(P)H-dep_reductase"/>
</dbReference>
<dbReference type="Proteomes" id="UP000198284">
    <property type="component" value="Unassembled WGS sequence"/>
</dbReference>
<feature type="domain" description="NADPH-dependent FMN reductase-like" evidence="1">
    <location>
        <begin position="1"/>
        <end position="146"/>
    </location>
</feature>